<proteinExistence type="predicted"/>
<protein>
    <recommendedName>
        <fullName evidence="4">DUF2188 domain-containing protein</fullName>
    </recommendedName>
</protein>
<accession>C0ZU38</accession>
<evidence type="ECO:0008006" key="4">
    <source>
        <dbReference type="Google" id="ProtNLM"/>
    </source>
</evidence>
<evidence type="ECO:0000313" key="2">
    <source>
        <dbReference type="EMBL" id="BAH36454.1"/>
    </source>
</evidence>
<reference evidence="3" key="1">
    <citation type="submission" date="2005-03" db="EMBL/GenBank/DDBJ databases">
        <title>Comparison of the complete genome sequences of Rhodococcus erythropolis PR4 and Rhodococcus opacus B4.</title>
        <authorList>
            <person name="Takarada H."/>
            <person name="Sekine M."/>
            <person name="Hosoyama A."/>
            <person name="Yamada R."/>
            <person name="Fujisawa T."/>
            <person name="Omata S."/>
            <person name="Shimizu A."/>
            <person name="Tsukatani N."/>
            <person name="Tanikawa S."/>
            <person name="Fujita N."/>
            <person name="Harayama S."/>
        </authorList>
    </citation>
    <scope>NUCLEOTIDE SEQUENCE [LARGE SCALE GENOMIC DNA]</scope>
    <source>
        <strain evidence="3">PR4 / NBRC 100887</strain>
    </source>
</reference>
<feature type="compositionally biased region" description="Basic residues" evidence="1">
    <location>
        <begin position="73"/>
        <end position="85"/>
    </location>
</feature>
<dbReference type="Proteomes" id="UP000002204">
    <property type="component" value="Chromosome"/>
</dbReference>
<dbReference type="KEGG" id="rer:RER_57460"/>
<evidence type="ECO:0000313" key="3">
    <source>
        <dbReference type="Proteomes" id="UP000002204"/>
    </source>
</evidence>
<organism evidence="2 3">
    <name type="scientific">Rhodococcus erythropolis (strain PR4 / NBRC 100887)</name>
    <dbReference type="NCBI Taxonomy" id="234621"/>
    <lineage>
        <taxon>Bacteria</taxon>
        <taxon>Bacillati</taxon>
        <taxon>Actinomycetota</taxon>
        <taxon>Actinomycetes</taxon>
        <taxon>Mycobacteriales</taxon>
        <taxon>Nocardiaceae</taxon>
        <taxon>Rhodococcus</taxon>
        <taxon>Rhodococcus erythropolis group</taxon>
    </lineage>
</organism>
<feature type="region of interest" description="Disordered" evidence="1">
    <location>
        <begin position="65"/>
        <end position="85"/>
    </location>
</feature>
<feature type="region of interest" description="Disordered" evidence="1">
    <location>
        <begin position="1"/>
        <end position="34"/>
    </location>
</feature>
<evidence type="ECO:0000256" key="1">
    <source>
        <dbReference type="SAM" id="MobiDB-lite"/>
    </source>
</evidence>
<dbReference type="HOGENOM" id="CLU_2755216_0_0_11"/>
<reference evidence="2 3" key="2">
    <citation type="journal article" date="2006" name="Environ. Microbiol.">
        <title>Sequence analysis of three plasmids harboured in Rhodococcus erythropolis strain PR4.</title>
        <authorList>
            <person name="Sekine M."/>
            <person name="Tanikawa S."/>
            <person name="Omata S."/>
            <person name="Saito M."/>
            <person name="Fujisawa T."/>
            <person name="Tsukatani N."/>
            <person name="Tajima T."/>
            <person name="Sekigawa T."/>
            <person name="Kosugi H."/>
            <person name="Matsuo Y."/>
            <person name="Nishiko R."/>
            <person name="Imamura K."/>
            <person name="Ito M."/>
            <person name="Narita H."/>
            <person name="Tago S."/>
            <person name="Fujita N."/>
            <person name="Harayama S."/>
        </authorList>
    </citation>
    <scope>NUCLEOTIDE SEQUENCE [LARGE SCALE GENOMIC DNA]</scope>
    <source>
        <strain evidence="3">PR4 / NBRC 100887</strain>
    </source>
</reference>
<dbReference type="EMBL" id="AP008957">
    <property type="protein sequence ID" value="BAH36454.1"/>
    <property type="molecule type" value="Genomic_DNA"/>
</dbReference>
<gene>
    <name evidence="2" type="ordered locus">RER_57460</name>
</gene>
<sequence length="85" mass="9214">MRTVAGGGSTRNSRCMDRYKITMPDGSSTEEPFDSDKEAIACAVDANRGVSKHLVVEKYTADGRLIPTAQAPAKHKGHHKNRSNS</sequence>
<name>C0ZU38_RHOE4</name>
<dbReference type="AlphaFoldDB" id="C0ZU38"/>